<comment type="caution">
    <text evidence="2">The sequence shown here is derived from an EMBL/GenBank/DDBJ whole genome shotgun (WGS) entry which is preliminary data.</text>
</comment>
<sequence>MANNRLEALADTISRYIGTRPDACDTLDGICAWWIPQQRLIEAQDEVAAALQLLVERGEMQARSGPDGQLTFHAEHPRHLPAPDKGPKPCLKH</sequence>
<organism evidence="2 3">
    <name type="scientific">Roseateles oligotrophus</name>
    <dbReference type="NCBI Taxonomy" id="1769250"/>
    <lineage>
        <taxon>Bacteria</taxon>
        <taxon>Pseudomonadati</taxon>
        <taxon>Pseudomonadota</taxon>
        <taxon>Betaproteobacteria</taxon>
        <taxon>Burkholderiales</taxon>
        <taxon>Sphaerotilaceae</taxon>
        <taxon>Roseateles</taxon>
    </lineage>
</organism>
<proteinExistence type="predicted"/>
<dbReference type="EMBL" id="JACHLP010000002">
    <property type="protein sequence ID" value="MBB4842928.1"/>
    <property type="molecule type" value="Genomic_DNA"/>
</dbReference>
<keyword evidence="3" id="KW-1185">Reference proteome</keyword>
<accession>A0A840L9Q5</accession>
<feature type="region of interest" description="Disordered" evidence="1">
    <location>
        <begin position="60"/>
        <end position="93"/>
    </location>
</feature>
<evidence type="ECO:0000313" key="3">
    <source>
        <dbReference type="Proteomes" id="UP000562027"/>
    </source>
</evidence>
<protein>
    <submittedName>
        <fullName evidence="2">Uncharacterized protein</fullName>
    </submittedName>
</protein>
<reference evidence="2 3" key="1">
    <citation type="submission" date="2020-08" db="EMBL/GenBank/DDBJ databases">
        <title>Functional genomics of gut bacteria from endangered species of beetles.</title>
        <authorList>
            <person name="Carlos-Shanley C."/>
        </authorList>
    </citation>
    <scope>NUCLEOTIDE SEQUENCE [LARGE SCALE GENOMIC DNA]</scope>
    <source>
        <strain evidence="2 3">S00239</strain>
    </source>
</reference>
<dbReference type="AlphaFoldDB" id="A0A840L9Q5"/>
<feature type="compositionally biased region" description="Basic and acidic residues" evidence="1">
    <location>
        <begin position="73"/>
        <end position="87"/>
    </location>
</feature>
<gene>
    <name evidence="2" type="ORF">HNP55_001443</name>
</gene>
<evidence type="ECO:0000313" key="2">
    <source>
        <dbReference type="EMBL" id="MBB4842928.1"/>
    </source>
</evidence>
<dbReference type="Proteomes" id="UP000562027">
    <property type="component" value="Unassembled WGS sequence"/>
</dbReference>
<name>A0A840L9Q5_9BURK</name>
<dbReference type="RefSeq" id="WP_184297670.1">
    <property type="nucleotide sequence ID" value="NZ_JACHLP010000002.1"/>
</dbReference>
<evidence type="ECO:0000256" key="1">
    <source>
        <dbReference type="SAM" id="MobiDB-lite"/>
    </source>
</evidence>